<dbReference type="FunFam" id="3.40.50.2020:FF:000017">
    <property type="entry name" value="Ribose-phosphate pyrophosphokinase 1"/>
    <property type="match status" value="1"/>
</dbReference>
<protein>
    <recommendedName>
        <fullName evidence="14">Ribose-phosphate pyrophosphokinase 1</fullName>
        <ecNumber evidence="4">2.7.6.1</ecNumber>
    </recommendedName>
    <alternativeName>
        <fullName evidence="16">Phosphoribosyl pyrophosphate synthase 1</fullName>
    </alternativeName>
</protein>
<proteinExistence type="inferred from homology"/>
<accession>A0A6S6VYP4</accession>
<gene>
    <name evidence="19" type="ORF">PTTW11_04216</name>
</gene>
<evidence type="ECO:0000256" key="9">
    <source>
        <dbReference type="ARBA" id="ARBA00022727"/>
    </source>
</evidence>
<dbReference type="PANTHER" id="PTHR10210:SF57">
    <property type="entry name" value="RIBOSE-PHOSPHATE DIPHOSPHOKINASE"/>
    <property type="match status" value="1"/>
</dbReference>
<dbReference type="InterPro" id="IPR000836">
    <property type="entry name" value="PRTase_dom"/>
</dbReference>
<dbReference type="GO" id="GO:0016301">
    <property type="term" value="F:kinase activity"/>
    <property type="evidence" value="ECO:0007669"/>
    <property type="project" value="UniProtKB-KW"/>
</dbReference>
<evidence type="ECO:0000256" key="2">
    <source>
        <dbReference type="ARBA" id="ARBA00004996"/>
    </source>
</evidence>
<dbReference type="SMART" id="SM01400">
    <property type="entry name" value="Pribosyltran_N"/>
    <property type="match status" value="1"/>
</dbReference>
<feature type="compositionally biased region" description="Basic and acidic residues" evidence="17">
    <location>
        <begin position="298"/>
        <end position="307"/>
    </location>
</feature>
<evidence type="ECO:0000313" key="20">
    <source>
        <dbReference type="Proteomes" id="UP000472372"/>
    </source>
</evidence>
<evidence type="ECO:0000256" key="16">
    <source>
        <dbReference type="ARBA" id="ARBA00077829"/>
    </source>
</evidence>
<dbReference type="Pfam" id="PF13793">
    <property type="entry name" value="Pribosyltran_N"/>
    <property type="match status" value="1"/>
</dbReference>
<dbReference type="GO" id="GO:0009156">
    <property type="term" value="P:ribonucleoside monophosphate biosynthetic process"/>
    <property type="evidence" value="ECO:0007669"/>
    <property type="project" value="InterPro"/>
</dbReference>
<reference evidence="19" key="1">
    <citation type="submission" date="2021-02" db="EMBL/GenBank/DDBJ databases">
        <authorList>
            <person name="Syme A R."/>
            <person name="Syme A R."/>
            <person name="Moolhuijzen P."/>
        </authorList>
    </citation>
    <scope>NUCLEOTIDE SEQUENCE</scope>
    <source>
        <strain evidence="19">W1-1</strain>
    </source>
</reference>
<evidence type="ECO:0000256" key="17">
    <source>
        <dbReference type="SAM" id="MobiDB-lite"/>
    </source>
</evidence>
<feature type="compositionally biased region" description="Acidic residues" evidence="17">
    <location>
        <begin position="308"/>
        <end position="322"/>
    </location>
</feature>
<evidence type="ECO:0000256" key="7">
    <source>
        <dbReference type="ARBA" id="ARBA00022679"/>
    </source>
</evidence>
<dbReference type="GO" id="GO:0002189">
    <property type="term" value="C:ribose phosphate diphosphokinase complex"/>
    <property type="evidence" value="ECO:0007669"/>
    <property type="project" value="UniProtKB-ARBA"/>
</dbReference>
<comment type="pathway">
    <text evidence="2">Metabolic intermediate biosynthesis; 5-phospho-alpha-D-ribose 1-diphosphate biosynthesis; 5-phospho-alpha-D-ribose 1-diphosphate from D-ribose 5-phosphate (route I): step 1/1.</text>
</comment>
<comment type="subcellular location">
    <subcellularLocation>
        <location evidence="1">Cytoplasm</location>
    </subcellularLocation>
</comment>
<dbReference type="InterPro" id="IPR005946">
    <property type="entry name" value="Rib-P_diPkinase"/>
</dbReference>
<dbReference type="Gene3D" id="3.40.50.2020">
    <property type="match status" value="4"/>
</dbReference>
<dbReference type="NCBIfam" id="TIGR01251">
    <property type="entry name" value="ribP_PPkin"/>
    <property type="match status" value="1"/>
</dbReference>
<evidence type="ECO:0000256" key="15">
    <source>
        <dbReference type="ARBA" id="ARBA00049535"/>
    </source>
</evidence>
<evidence type="ECO:0000313" key="19">
    <source>
        <dbReference type="EMBL" id="CAE7027273.1"/>
    </source>
</evidence>
<sequence>MRGAIVFGGSSHPKLVEGMCDRLGMKPGSATLGKFKNGETSVTIHTSIRNKDVFIVQSGSEKINDSVMELLIMISACKGGSAKSVTAVMPYFPYSRQSKKKQHRGAITARMVANLLHIAGVSHVMTIDLHASQMQGFFKCPVDNLVAEPLLARWIRVNVPNWREAVVVSKNPGGTKRVTSLADALKLSFGIVTTDRRRAGTAVHWNESAMFEQLRLDGAYDKQDIVEAALDADADITPISKMTIDPKAEPGKSSLKRLPSNPLQRRANGWSEPTGSHPLSKSMRAGSIIEPEVPLEPIRTDADKHEEEQAEQSADESAEEYTDERARNVIHGRLVQGHIVDDTHPSPAMSATSHSTWRNRAPSDGENDDIPPQMMSSFMSNASSSRNRETEHSHALGGTYDAAASSEDEEEDLKNPELETMVTLVGNVKDRPVFIVDDMMDKSASWIAAAETVAKRGGATKVYCFATHGIFGGDCLQEMSNCDVIDKIVITNAFPIPEHKLVQATGDKLVIINVDNLLAEAVRRNHHGESMSQLFLHYD</sequence>
<dbReference type="GO" id="GO:0000287">
    <property type="term" value="F:magnesium ion binding"/>
    <property type="evidence" value="ECO:0007669"/>
    <property type="project" value="InterPro"/>
</dbReference>
<dbReference type="GO" id="GO:0005737">
    <property type="term" value="C:cytoplasm"/>
    <property type="evidence" value="ECO:0007669"/>
    <property type="project" value="UniProtKB-SubCell"/>
</dbReference>
<dbReference type="InterPro" id="IPR000842">
    <property type="entry name" value="PRib_PP_synth_CS"/>
</dbReference>
<dbReference type="InterPro" id="IPR029099">
    <property type="entry name" value="Pribosyltran_N"/>
</dbReference>
<keyword evidence="5" id="KW-0963">Cytoplasm</keyword>
<keyword evidence="13" id="KW-0460">Magnesium</keyword>
<evidence type="ECO:0000256" key="6">
    <source>
        <dbReference type="ARBA" id="ARBA00022553"/>
    </source>
</evidence>
<keyword evidence="9" id="KW-0545">Nucleotide biosynthesis</keyword>
<feature type="compositionally biased region" description="Low complexity" evidence="17">
    <location>
        <begin position="374"/>
        <end position="385"/>
    </location>
</feature>
<dbReference type="CDD" id="cd06223">
    <property type="entry name" value="PRTases_typeI"/>
    <property type="match status" value="2"/>
</dbReference>
<keyword evidence="12" id="KW-0067">ATP-binding</keyword>
<dbReference type="GO" id="GO:0005524">
    <property type="term" value="F:ATP binding"/>
    <property type="evidence" value="ECO:0007669"/>
    <property type="project" value="UniProtKB-KW"/>
</dbReference>
<feature type="compositionally biased region" description="Polar residues" evidence="17">
    <location>
        <begin position="349"/>
        <end position="358"/>
    </location>
</feature>
<dbReference type="Proteomes" id="UP000472372">
    <property type="component" value="Chromosome 3"/>
</dbReference>
<name>A0A6S6VYP4_9PLEO</name>
<dbReference type="InterPro" id="IPR029057">
    <property type="entry name" value="PRTase-like"/>
</dbReference>
<evidence type="ECO:0000256" key="14">
    <source>
        <dbReference type="ARBA" id="ARBA00040334"/>
    </source>
</evidence>
<dbReference type="GO" id="GO:0004749">
    <property type="term" value="F:ribose phosphate diphosphokinase activity"/>
    <property type="evidence" value="ECO:0007669"/>
    <property type="project" value="UniProtKB-EC"/>
</dbReference>
<evidence type="ECO:0000256" key="11">
    <source>
        <dbReference type="ARBA" id="ARBA00022777"/>
    </source>
</evidence>
<dbReference type="EMBL" id="HG992979">
    <property type="protein sequence ID" value="CAE7027273.1"/>
    <property type="molecule type" value="Genomic_DNA"/>
</dbReference>
<keyword evidence="10" id="KW-0547">Nucleotide-binding</keyword>
<dbReference type="PROSITE" id="PS00114">
    <property type="entry name" value="PRPP_SYNTHASE"/>
    <property type="match status" value="1"/>
</dbReference>
<comment type="catalytic activity">
    <reaction evidence="15">
        <text>D-ribose 5-phosphate + ATP = 5-phospho-alpha-D-ribose 1-diphosphate + AMP + H(+)</text>
        <dbReference type="Rhea" id="RHEA:15609"/>
        <dbReference type="ChEBI" id="CHEBI:15378"/>
        <dbReference type="ChEBI" id="CHEBI:30616"/>
        <dbReference type="ChEBI" id="CHEBI:58017"/>
        <dbReference type="ChEBI" id="CHEBI:78346"/>
        <dbReference type="ChEBI" id="CHEBI:456215"/>
        <dbReference type="EC" id="2.7.6.1"/>
    </reaction>
</comment>
<feature type="region of interest" description="Disordered" evidence="17">
    <location>
        <begin position="241"/>
        <end position="323"/>
    </location>
</feature>
<keyword evidence="8" id="KW-0479">Metal-binding</keyword>
<keyword evidence="7" id="KW-0808">Transferase</keyword>
<evidence type="ECO:0000259" key="18">
    <source>
        <dbReference type="Pfam" id="PF13793"/>
    </source>
</evidence>
<feature type="domain" description="Ribose-phosphate pyrophosphokinase N-terminal" evidence="18">
    <location>
        <begin position="5"/>
        <end position="120"/>
    </location>
</feature>
<organism evidence="19 20">
    <name type="scientific">Pyrenophora teres f. teres</name>
    <dbReference type="NCBI Taxonomy" id="97479"/>
    <lineage>
        <taxon>Eukaryota</taxon>
        <taxon>Fungi</taxon>
        <taxon>Dikarya</taxon>
        <taxon>Ascomycota</taxon>
        <taxon>Pezizomycotina</taxon>
        <taxon>Dothideomycetes</taxon>
        <taxon>Pleosporomycetidae</taxon>
        <taxon>Pleosporales</taxon>
        <taxon>Pleosporineae</taxon>
        <taxon>Pleosporaceae</taxon>
        <taxon>Pyrenophora</taxon>
    </lineage>
</organism>
<dbReference type="FunFam" id="3.40.50.2020:FF:000043">
    <property type="entry name" value="Ribose-phosphate pyrophosphokinase 1"/>
    <property type="match status" value="1"/>
</dbReference>
<evidence type="ECO:0000256" key="12">
    <source>
        <dbReference type="ARBA" id="ARBA00022840"/>
    </source>
</evidence>
<evidence type="ECO:0000256" key="8">
    <source>
        <dbReference type="ARBA" id="ARBA00022723"/>
    </source>
</evidence>
<evidence type="ECO:0000256" key="4">
    <source>
        <dbReference type="ARBA" id="ARBA00013247"/>
    </source>
</evidence>
<dbReference type="SUPFAM" id="SSF53271">
    <property type="entry name" value="PRTase-like"/>
    <property type="match status" value="2"/>
</dbReference>
<comment type="similarity">
    <text evidence="3">Belongs to the ribose-phosphate pyrophosphokinase family.</text>
</comment>
<evidence type="ECO:0000256" key="1">
    <source>
        <dbReference type="ARBA" id="ARBA00004496"/>
    </source>
</evidence>
<dbReference type="GO" id="GO:0006015">
    <property type="term" value="P:5-phosphoribose 1-diphosphate biosynthetic process"/>
    <property type="evidence" value="ECO:0007669"/>
    <property type="project" value="TreeGrafter"/>
</dbReference>
<dbReference type="PANTHER" id="PTHR10210">
    <property type="entry name" value="RIBOSE-PHOSPHATE DIPHOSPHOKINASE FAMILY MEMBER"/>
    <property type="match status" value="1"/>
</dbReference>
<keyword evidence="6" id="KW-0597">Phosphoprotein</keyword>
<keyword evidence="11" id="KW-0418">Kinase</keyword>
<dbReference type="AlphaFoldDB" id="A0A6S6VYP4"/>
<dbReference type="Pfam" id="PF14572">
    <property type="entry name" value="Pribosyl_synth"/>
    <property type="match status" value="1"/>
</dbReference>
<dbReference type="GO" id="GO:0006164">
    <property type="term" value="P:purine nucleotide biosynthetic process"/>
    <property type="evidence" value="ECO:0007669"/>
    <property type="project" value="TreeGrafter"/>
</dbReference>
<evidence type="ECO:0000256" key="13">
    <source>
        <dbReference type="ARBA" id="ARBA00022842"/>
    </source>
</evidence>
<feature type="region of interest" description="Disordered" evidence="17">
    <location>
        <begin position="340"/>
        <end position="394"/>
    </location>
</feature>
<evidence type="ECO:0000256" key="5">
    <source>
        <dbReference type="ARBA" id="ARBA00022490"/>
    </source>
</evidence>
<evidence type="ECO:0000256" key="10">
    <source>
        <dbReference type="ARBA" id="ARBA00022741"/>
    </source>
</evidence>
<evidence type="ECO:0000256" key="3">
    <source>
        <dbReference type="ARBA" id="ARBA00006478"/>
    </source>
</evidence>
<dbReference type="EC" id="2.7.6.1" evidence="4"/>